<dbReference type="Proteomes" id="UP001157502">
    <property type="component" value="Chromosome 16"/>
</dbReference>
<evidence type="ECO:0000313" key="1">
    <source>
        <dbReference type="EMBL" id="KAJ7999948.1"/>
    </source>
</evidence>
<proteinExistence type="predicted"/>
<reference evidence="1" key="1">
    <citation type="submission" date="2021-05" db="EMBL/GenBank/DDBJ databases">
        <authorList>
            <person name="Pan Q."/>
            <person name="Jouanno E."/>
            <person name="Zahm M."/>
            <person name="Klopp C."/>
            <person name="Cabau C."/>
            <person name="Louis A."/>
            <person name="Berthelot C."/>
            <person name="Parey E."/>
            <person name="Roest Crollius H."/>
            <person name="Montfort J."/>
            <person name="Robinson-Rechavi M."/>
            <person name="Bouchez O."/>
            <person name="Lampietro C."/>
            <person name="Lopez Roques C."/>
            <person name="Donnadieu C."/>
            <person name="Postlethwait J."/>
            <person name="Bobe J."/>
            <person name="Dillon D."/>
            <person name="Chandos A."/>
            <person name="von Hippel F."/>
            <person name="Guiguen Y."/>
        </authorList>
    </citation>
    <scope>NUCLEOTIDE SEQUENCE</scope>
    <source>
        <strain evidence="1">YG-Jan2019</strain>
    </source>
</reference>
<accession>A0ACC2G8Z7</accession>
<organism evidence="1 2">
    <name type="scientific">Dallia pectoralis</name>
    <name type="common">Alaska blackfish</name>
    <dbReference type="NCBI Taxonomy" id="75939"/>
    <lineage>
        <taxon>Eukaryota</taxon>
        <taxon>Metazoa</taxon>
        <taxon>Chordata</taxon>
        <taxon>Craniata</taxon>
        <taxon>Vertebrata</taxon>
        <taxon>Euteleostomi</taxon>
        <taxon>Actinopterygii</taxon>
        <taxon>Neopterygii</taxon>
        <taxon>Teleostei</taxon>
        <taxon>Protacanthopterygii</taxon>
        <taxon>Esociformes</taxon>
        <taxon>Umbridae</taxon>
        <taxon>Dallia</taxon>
    </lineage>
</organism>
<keyword evidence="2" id="KW-1185">Reference proteome</keyword>
<evidence type="ECO:0000313" key="2">
    <source>
        <dbReference type="Proteomes" id="UP001157502"/>
    </source>
</evidence>
<gene>
    <name evidence="1" type="ORF">DPEC_G00199700</name>
</gene>
<comment type="caution">
    <text evidence="1">The sequence shown here is derived from an EMBL/GenBank/DDBJ whole genome shotgun (WGS) entry which is preliminary data.</text>
</comment>
<protein>
    <submittedName>
        <fullName evidence="1">Uncharacterized protein</fullName>
    </submittedName>
</protein>
<name>A0ACC2G8Z7_DALPE</name>
<sequence length="121" mass="13797">MRWRDVLLSWLASRSQLSQCTAAPSRMPTGPSRARGCPRCQLACQPVPPPLLRLTPYPPLSSTQMHSRWARAQILTRSGRGDVWRRQERQQHKRGRAIIPIPRGNPSSSSRQCLKPRRGHD</sequence>
<dbReference type="EMBL" id="CM055743">
    <property type="protein sequence ID" value="KAJ7999948.1"/>
    <property type="molecule type" value="Genomic_DNA"/>
</dbReference>